<feature type="region of interest" description="Disordered" evidence="1">
    <location>
        <begin position="340"/>
        <end position="363"/>
    </location>
</feature>
<evidence type="ECO:0000256" key="1">
    <source>
        <dbReference type="SAM" id="MobiDB-lite"/>
    </source>
</evidence>
<dbReference type="Gene3D" id="2.40.50.40">
    <property type="match status" value="1"/>
</dbReference>
<feature type="compositionally biased region" description="Basic and acidic residues" evidence="1">
    <location>
        <begin position="1080"/>
        <end position="1092"/>
    </location>
</feature>
<keyword evidence="4" id="KW-1185">Reference proteome</keyword>
<feature type="compositionally biased region" description="Acidic residues" evidence="1">
    <location>
        <begin position="1194"/>
        <end position="1206"/>
    </location>
</feature>
<dbReference type="InParanoid" id="A0A0V0QRX0"/>
<name>A0A0V0QRX0_PSEPJ</name>
<feature type="region of interest" description="Disordered" evidence="1">
    <location>
        <begin position="164"/>
        <end position="187"/>
    </location>
</feature>
<reference evidence="3 4" key="1">
    <citation type="journal article" date="2015" name="Sci. Rep.">
        <title>Genome of the facultative scuticociliatosis pathogen Pseudocohnilembus persalinus provides insight into its virulence through horizontal gene transfer.</title>
        <authorList>
            <person name="Xiong J."/>
            <person name="Wang G."/>
            <person name="Cheng J."/>
            <person name="Tian M."/>
            <person name="Pan X."/>
            <person name="Warren A."/>
            <person name="Jiang C."/>
            <person name="Yuan D."/>
            <person name="Miao W."/>
        </authorList>
    </citation>
    <scope>NUCLEOTIDE SEQUENCE [LARGE SCALE GENOMIC DNA]</scope>
    <source>
        <strain evidence="3">36N120E</strain>
    </source>
</reference>
<feature type="compositionally biased region" description="Low complexity" evidence="1">
    <location>
        <begin position="177"/>
        <end position="187"/>
    </location>
</feature>
<accession>A0A0V0QRX0</accession>
<dbReference type="InterPro" id="IPR016197">
    <property type="entry name" value="Chromo-like_dom_sf"/>
</dbReference>
<feature type="region of interest" description="Disordered" evidence="1">
    <location>
        <begin position="1034"/>
        <end position="1061"/>
    </location>
</feature>
<dbReference type="EMBL" id="LDAU01000110">
    <property type="protein sequence ID" value="KRX05043.1"/>
    <property type="molecule type" value="Genomic_DNA"/>
</dbReference>
<feature type="compositionally biased region" description="Low complexity" evidence="1">
    <location>
        <begin position="830"/>
        <end position="846"/>
    </location>
</feature>
<feature type="domain" description="Chromo" evidence="2">
    <location>
        <begin position="230"/>
        <end position="303"/>
    </location>
</feature>
<dbReference type="SUPFAM" id="SSF54160">
    <property type="entry name" value="Chromo domain-like"/>
    <property type="match status" value="1"/>
</dbReference>
<evidence type="ECO:0000259" key="2">
    <source>
        <dbReference type="PROSITE" id="PS50013"/>
    </source>
</evidence>
<dbReference type="CDD" id="cd00024">
    <property type="entry name" value="CD_CSD"/>
    <property type="match status" value="1"/>
</dbReference>
<proteinExistence type="predicted"/>
<feature type="region of interest" description="Disordered" evidence="1">
    <location>
        <begin position="59"/>
        <end position="92"/>
    </location>
</feature>
<feature type="region of interest" description="Disordered" evidence="1">
    <location>
        <begin position="1188"/>
        <end position="1210"/>
    </location>
</feature>
<dbReference type="OrthoDB" id="2365600at2759"/>
<feature type="compositionally biased region" description="Low complexity" evidence="1">
    <location>
        <begin position="1034"/>
        <end position="1052"/>
    </location>
</feature>
<dbReference type="Proteomes" id="UP000054937">
    <property type="component" value="Unassembled WGS sequence"/>
</dbReference>
<evidence type="ECO:0000313" key="4">
    <source>
        <dbReference type="Proteomes" id="UP000054937"/>
    </source>
</evidence>
<evidence type="ECO:0000313" key="3">
    <source>
        <dbReference type="EMBL" id="KRX05043.1"/>
    </source>
</evidence>
<feature type="compositionally biased region" description="Polar residues" evidence="1">
    <location>
        <begin position="59"/>
        <end position="69"/>
    </location>
</feature>
<dbReference type="InterPro" id="IPR000953">
    <property type="entry name" value="Chromo/chromo_shadow_dom"/>
</dbReference>
<dbReference type="PROSITE" id="PS50013">
    <property type="entry name" value="CHROMO_2"/>
    <property type="match status" value="1"/>
</dbReference>
<gene>
    <name evidence="3" type="ORF">PPERSA_06677</name>
</gene>
<protein>
    <submittedName>
        <fullName evidence="3">Chromo domain protein</fullName>
    </submittedName>
</protein>
<organism evidence="3 4">
    <name type="scientific">Pseudocohnilembus persalinus</name>
    <name type="common">Ciliate</name>
    <dbReference type="NCBI Taxonomy" id="266149"/>
    <lineage>
        <taxon>Eukaryota</taxon>
        <taxon>Sar</taxon>
        <taxon>Alveolata</taxon>
        <taxon>Ciliophora</taxon>
        <taxon>Intramacronucleata</taxon>
        <taxon>Oligohymenophorea</taxon>
        <taxon>Scuticociliatia</taxon>
        <taxon>Philasterida</taxon>
        <taxon>Pseudocohnilembidae</taxon>
        <taxon>Pseudocohnilembus</taxon>
    </lineage>
</organism>
<sequence length="1404" mass="167126">MYTFLQIQINCEFSKIILDLFSSSSSDEESDLQNKNSQKNIEIQQQLTNNELQQVHKTVNSNDSNSIIGNQKDHKDKNSIKKNQNQHKNKQSIQKTRILNLNQQFGNQFNSEKKKNKRHNSSFLDELNMDSSFFTTENQDIKNNQNNIGQQLNKQQNIIQSNSIEQKKQRQQHIKGQEQIQKQSNKSQIKLFQEENQESSSSFQSSENSASEIENLQLIEIISEDEEEQYEIDEIVQKTEYDPKKKVYKYYDKIDRKFPMYQVHWTGYDDSENQWRHLEELRGCIKTVEKFEAIQKKRERKRQLQQQQIQELQQQKLDVFDRNKRREKIEQNLKQYKKDDVAQNIKQQQQDSNEENDQMQQEFKNNQKQQKKIIILPLELDVNQSLVDFLALYLQKLFRPIKIQIANAQDLGKKNIDDIMIDENLGKISYSAELIAKLSQEQLQKLIIQEQQKNYEVIQIIVLLKSDIRQFGDTKNFIYEYHSELYPNITLLSQSRFSEIIYKSDFFSNYKNLVNIKKEERDKQEMWNKKDMQENDDMDDETIETELIANKSCVLDKFWVSHIEKKWSMPNSYLIQKAMPLFLDLIVKTIFGLEQCEYKQCTLNPCENKNNNFDELLQQSLLLCPVCMFKLSLVLKFDVKERYRSLHNMFDQAQDRFQVDFSKQLNITQQVIKTIKNTNEKNLKPQYKYQNQQQNSQIKQQELQQSQYKFQKRNQNVLDSENEEFQNIIDIIKKQDIQLNQNKNLQQQNDEYNINTIEQSDLLMENLSFNRNKNPDLLINRLQDKYKNYKNDNPFKKNKDIDKNIENKYKDIKSDSFQSPTNNKVDHKNQLQQQNKSNSTNKQQIKNQQMLQSSFLEDDILFQNLNQDVQQQEQDQHQLQFKIPSPKHIKKQANQQNNLIKKSLTKKDFDYDQQIKNQSSKEKQAKINNNNIQKDQKSSQNSSFLQDFSNAFEQKINSTNCTFDKKENQISDSFNSNIGNFEFESQSLEQQQQQTKLNNIIQQQQIKHSQITQSQEQNQDNQKNEVNQNIVNNDNINNTISKNNENNDSINNGDDKQNFEENSQYNDSDIEIQEDLQDEDSSKNEQNNEKKNLNSSSFIRNKQDLGHTLLSKRNLQNTSNNSISIRNDKKIQVQNIVDDDQQLNLVQQTNQQQIQDDYQFNNSQNYNKENQEKDQQMLIEQSNLNVVQPNQQDSDIDVSPQDEEEKYDGNQQYKSNEIKLQQKNHLSEIIQQIKYKRKTQKNIEKQDYKKQQQNDYKKINVDSFSITQDNQNIQLIKNQNQNQQQQQIKRPINQQQNQDFQAKIEDNVSSCNNQNYQKVSPNTKFQQLQIKEEYNSECNNNIKNIQKNQQIKFQQQKENDDIYKQAILKFENSMKNFLVGIKQEALQQLQEIGQNLVLEIQKMK</sequence>
<feature type="region of interest" description="Disordered" evidence="1">
    <location>
        <begin position="811"/>
        <end position="846"/>
    </location>
</feature>
<comment type="caution">
    <text evidence="3">The sequence shown here is derived from an EMBL/GenBank/DDBJ whole genome shotgun (WGS) entry which is preliminary data.</text>
</comment>
<feature type="region of interest" description="Disordered" evidence="1">
    <location>
        <begin position="1075"/>
        <end position="1100"/>
    </location>
</feature>